<proteinExistence type="predicted"/>
<name>A0A7S4T7J1_9DINO</name>
<organism evidence="1">
    <name type="scientific">Alexandrium monilatum</name>
    <dbReference type="NCBI Taxonomy" id="311494"/>
    <lineage>
        <taxon>Eukaryota</taxon>
        <taxon>Sar</taxon>
        <taxon>Alveolata</taxon>
        <taxon>Dinophyceae</taxon>
        <taxon>Gonyaulacales</taxon>
        <taxon>Pyrocystaceae</taxon>
        <taxon>Alexandrium</taxon>
    </lineage>
</organism>
<dbReference type="AlphaFoldDB" id="A0A7S4T7J1"/>
<dbReference type="EMBL" id="HBNR01087836">
    <property type="protein sequence ID" value="CAE4666067.1"/>
    <property type="molecule type" value="Transcribed_RNA"/>
</dbReference>
<sequence length="174" mass="18676">MAVTWKDPLAACQVYLWIQEKSLFSMAAQPDATMLGVRFRALDLARNLLMSPFLSGSVEDQERAYEELWLPWQAQFGSAAAADAFLTAFARERSAEGGGKPSALMVQLDGLAPLCLQGGISIEHICAYARFAAEFERLAAERGGEGATRALLSEMSAAARSVKAPRMDDAGGTA</sequence>
<protein>
    <submittedName>
        <fullName evidence="1">Uncharacterized protein</fullName>
    </submittedName>
</protein>
<accession>A0A7S4T7J1</accession>
<gene>
    <name evidence="1" type="ORF">AMON00008_LOCUS62968</name>
</gene>
<evidence type="ECO:0000313" key="1">
    <source>
        <dbReference type="EMBL" id="CAE4666067.1"/>
    </source>
</evidence>
<reference evidence="1" key="1">
    <citation type="submission" date="2021-01" db="EMBL/GenBank/DDBJ databases">
        <authorList>
            <person name="Corre E."/>
            <person name="Pelletier E."/>
            <person name="Niang G."/>
            <person name="Scheremetjew M."/>
            <person name="Finn R."/>
            <person name="Kale V."/>
            <person name="Holt S."/>
            <person name="Cochrane G."/>
            <person name="Meng A."/>
            <person name="Brown T."/>
            <person name="Cohen L."/>
        </authorList>
    </citation>
    <scope>NUCLEOTIDE SEQUENCE</scope>
    <source>
        <strain evidence="1">CCMP3105</strain>
    </source>
</reference>